<dbReference type="KEGG" id="acab:QRX50_14285"/>
<evidence type="ECO:0000313" key="1">
    <source>
        <dbReference type="EMBL" id="WIX83921.1"/>
    </source>
</evidence>
<dbReference type="Proteomes" id="UP001236014">
    <property type="component" value="Chromosome"/>
</dbReference>
<name>A0A9Y2MYV7_9PSEU</name>
<evidence type="ECO:0008006" key="3">
    <source>
        <dbReference type="Google" id="ProtNLM"/>
    </source>
</evidence>
<accession>A0A9Y2MYV7</accession>
<organism evidence="1 2">
    <name type="scientific">Amycolatopsis carbonis</name>
    <dbReference type="NCBI Taxonomy" id="715471"/>
    <lineage>
        <taxon>Bacteria</taxon>
        <taxon>Bacillati</taxon>
        <taxon>Actinomycetota</taxon>
        <taxon>Actinomycetes</taxon>
        <taxon>Pseudonocardiales</taxon>
        <taxon>Pseudonocardiaceae</taxon>
        <taxon>Amycolatopsis</taxon>
    </lineage>
</organism>
<gene>
    <name evidence="1" type="ORF">QRX50_14285</name>
</gene>
<reference evidence="1 2" key="1">
    <citation type="submission" date="2023-06" db="EMBL/GenBank/DDBJ databases">
        <authorList>
            <person name="Oyuntsetseg B."/>
            <person name="Kim S.B."/>
        </authorList>
    </citation>
    <scope>NUCLEOTIDE SEQUENCE [LARGE SCALE GENOMIC DNA]</scope>
    <source>
        <strain evidence="1 2">2-15</strain>
    </source>
</reference>
<sequence>MLPTDPTDEQRIGAALLRGGPDAMLTGLWAARRHGLRMMPEPNDVHILVPDRREITSAGFALVERSTRLPYPVMLGGVPAAPAYRAVLDAVRRMRNFESVQALLAEAVQRKRCSLIQLDRELSRGSQRGSAIPRRALATLLGGAESVAEADAWELWKSTGLPDAEWNVTVFDEQGGYVAKPDAWCDDIAFAWEIDSRAWHEEWDGYANTLARNARYAAAGIVVLQTLPMRLRTEPDRVAAELRAAYAAARSRPRPPVQRRP</sequence>
<proteinExistence type="predicted"/>
<dbReference type="AlphaFoldDB" id="A0A9Y2MYV7"/>
<dbReference type="EMBL" id="CP127294">
    <property type="protein sequence ID" value="WIX83921.1"/>
    <property type="molecule type" value="Genomic_DNA"/>
</dbReference>
<keyword evidence="2" id="KW-1185">Reference proteome</keyword>
<protein>
    <recommendedName>
        <fullName evidence="3">DUF559 domain-containing protein</fullName>
    </recommendedName>
</protein>
<evidence type="ECO:0000313" key="2">
    <source>
        <dbReference type="Proteomes" id="UP001236014"/>
    </source>
</evidence>